<protein>
    <submittedName>
        <fullName evidence="1">Uncharacterized protein</fullName>
    </submittedName>
</protein>
<proteinExistence type="predicted"/>
<reference evidence="1 2" key="1">
    <citation type="submission" date="2020-05" db="EMBL/GenBank/DDBJ databases">
        <title>Identification and distribution of gene clusters putatively required for synthesis of sphingolipid metabolism inhibitors in phylogenetically diverse species of the filamentous fungus Fusarium.</title>
        <authorList>
            <person name="Kim H.-S."/>
            <person name="Busman M."/>
            <person name="Brown D.W."/>
            <person name="Divon H."/>
            <person name="Uhlig S."/>
            <person name="Proctor R.H."/>
        </authorList>
    </citation>
    <scope>NUCLEOTIDE SEQUENCE [LARGE SCALE GENOMIC DNA]</scope>
    <source>
        <strain evidence="1 2">NRRL 25196</strain>
    </source>
</reference>
<dbReference type="EMBL" id="JAAOAO010000274">
    <property type="protein sequence ID" value="KAF5551445.1"/>
    <property type="molecule type" value="Genomic_DNA"/>
</dbReference>
<sequence length="546" mass="61793">MMDAVDSKFYYYNCYYHGLPDSPNLVARSTTTPWNGPVNDWDDCGRIFDPVEKHAVVPLWNDSTGPVRRKILEAVQDIDWNAIDILRFGSADFKDRHLVRPVILFVSVKPNSTTWIDGRAVALKCRDVLREHGINDVEVEIKESTITQCCSSDQNQTENEPSAAKFGTHISTFEEDHYKRECIQVSQCLGTKIASTRYPTREGTKGLYLRIRNTETVVALTCRHAVFGPEEENIDFRHDTHSSRGVIQPGNKTYQDMTKLLRDRISHAQSVIDLYESSTQVPEKEIQHIRSNKIKNESSLQQLEPFESMESRTFGHVLFSPYFGLSSSSPARFRDWALIELDQKKHQTPVKKLGNTVPETLSPVFSDRQFMIWEYVNPGRKRTSCMVPRAHIYTQTGVMSEAEMRCPDFDFAVPGKTVVDEDFMRVCMYGSASGASHGVTNTATSVVRRIIEGVPIVSEEWCILGSIECEKRKPFSKRGDSGASVMGDDGRVAAILTSGAQGGTRGIHHISYATPIEWLLEDIRGHGYDVEWMGKEIPLDYLHNRL</sequence>
<name>A0A8H5J9U2_9HYPO</name>
<gene>
    <name evidence="1" type="ORF">FNAPI_7457</name>
</gene>
<dbReference type="Proteomes" id="UP000574317">
    <property type="component" value="Unassembled WGS sequence"/>
</dbReference>
<evidence type="ECO:0000313" key="1">
    <source>
        <dbReference type="EMBL" id="KAF5551445.1"/>
    </source>
</evidence>
<dbReference type="AlphaFoldDB" id="A0A8H5J9U2"/>
<accession>A0A8H5J9U2</accession>
<comment type="caution">
    <text evidence="1">The sequence shown here is derived from an EMBL/GenBank/DDBJ whole genome shotgun (WGS) entry which is preliminary data.</text>
</comment>
<keyword evidence="2" id="KW-1185">Reference proteome</keyword>
<evidence type="ECO:0000313" key="2">
    <source>
        <dbReference type="Proteomes" id="UP000574317"/>
    </source>
</evidence>
<organism evidence="1 2">
    <name type="scientific">Fusarium napiforme</name>
    <dbReference type="NCBI Taxonomy" id="42672"/>
    <lineage>
        <taxon>Eukaryota</taxon>
        <taxon>Fungi</taxon>
        <taxon>Dikarya</taxon>
        <taxon>Ascomycota</taxon>
        <taxon>Pezizomycotina</taxon>
        <taxon>Sordariomycetes</taxon>
        <taxon>Hypocreomycetidae</taxon>
        <taxon>Hypocreales</taxon>
        <taxon>Nectriaceae</taxon>
        <taxon>Fusarium</taxon>
        <taxon>Fusarium fujikuroi species complex</taxon>
    </lineage>
</organism>